<organism evidence="1 2">
    <name type="scientific">Leucobacter rhizosphaerae</name>
    <dbReference type="NCBI Taxonomy" id="2932245"/>
    <lineage>
        <taxon>Bacteria</taxon>
        <taxon>Bacillati</taxon>
        <taxon>Actinomycetota</taxon>
        <taxon>Actinomycetes</taxon>
        <taxon>Micrococcales</taxon>
        <taxon>Microbacteriaceae</taxon>
        <taxon>Leucobacter</taxon>
    </lineage>
</organism>
<proteinExistence type="predicted"/>
<dbReference type="InterPro" id="IPR024006">
    <property type="entry name" value="Alt_signal_exp_actinobact"/>
</dbReference>
<dbReference type="NCBIfam" id="TIGR04089">
    <property type="entry name" value="exp_by_SipW_III"/>
    <property type="match status" value="1"/>
</dbReference>
<name>A0ABY4FVB3_9MICO</name>
<dbReference type="Proteomes" id="UP000831775">
    <property type="component" value="Chromosome"/>
</dbReference>
<evidence type="ECO:0000313" key="2">
    <source>
        <dbReference type="Proteomes" id="UP000831775"/>
    </source>
</evidence>
<keyword evidence="2" id="KW-1185">Reference proteome</keyword>
<protein>
    <submittedName>
        <fullName evidence="1">Alternate-type signal peptide domain-containing protein</fullName>
    </submittedName>
</protein>
<evidence type="ECO:0000313" key="1">
    <source>
        <dbReference type="EMBL" id="UOQ60212.1"/>
    </source>
</evidence>
<gene>
    <name evidence="1" type="ORF">MUN76_14410</name>
</gene>
<accession>A0ABY4FVB3</accession>
<dbReference type="EMBL" id="CP095043">
    <property type="protein sequence ID" value="UOQ60212.1"/>
    <property type="molecule type" value="Genomic_DNA"/>
</dbReference>
<dbReference type="RefSeq" id="WP_244685653.1">
    <property type="nucleotide sequence ID" value="NZ_CP095043.1"/>
</dbReference>
<sequence>MALVLQSGIATTVATAVLLGGFGAFSLWNDSLASGAGTDIATGTLTLDSVTPGAWTIEQSDGVLAPGTAIDPASFKASPGDVLQYTASVQVTADGSDLLAELNVDPGSYAVATELASDVTVTLTKADGTSPDGIPITGADGTRNIDVKVTVAFNDTISGLTGQGLASAVSLSGLNFELNQVTTP</sequence>
<reference evidence="1 2" key="1">
    <citation type="submission" date="2022-04" db="EMBL/GenBank/DDBJ databases">
        <title>Leucobacter sp. isolated from rhizosphere of onion.</title>
        <authorList>
            <person name="Won M."/>
            <person name="Lee C.-M."/>
            <person name="Woen H.-Y."/>
            <person name="Kwon S.-W."/>
        </authorList>
    </citation>
    <scope>NUCLEOTIDE SEQUENCE [LARGE SCALE GENOMIC DNA]</scope>
    <source>
        <strain evidence="1 2">H25R-14</strain>
    </source>
</reference>